<gene>
    <name evidence="15" type="ORF">ST44_01805</name>
</gene>
<dbReference type="STRING" id="1602171.ST44_01805"/>
<dbReference type="InterPro" id="IPR039426">
    <property type="entry name" value="TonB-dep_rcpt-like"/>
</dbReference>
<evidence type="ECO:0000256" key="2">
    <source>
        <dbReference type="ARBA" id="ARBA00022448"/>
    </source>
</evidence>
<keyword evidence="9 11" id="KW-0472">Membrane</keyword>
<evidence type="ECO:0000256" key="11">
    <source>
        <dbReference type="PROSITE-ProRule" id="PRU01360"/>
    </source>
</evidence>
<evidence type="ECO:0000256" key="9">
    <source>
        <dbReference type="ARBA" id="ARBA00023136"/>
    </source>
</evidence>
<comment type="subcellular location">
    <subcellularLocation>
        <location evidence="1 11">Cell outer membrane</location>
        <topology evidence="1 11">Multi-pass membrane protein</topology>
    </subcellularLocation>
</comment>
<evidence type="ECO:0000259" key="13">
    <source>
        <dbReference type="Pfam" id="PF00593"/>
    </source>
</evidence>
<proteinExistence type="inferred from homology"/>
<evidence type="ECO:0000256" key="7">
    <source>
        <dbReference type="ARBA" id="ARBA00023065"/>
    </source>
</evidence>
<evidence type="ECO:0000256" key="4">
    <source>
        <dbReference type="ARBA" id="ARBA00022496"/>
    </source>
</evidence>
<evidence type="ECO:0000256" key="6">
    <source>
        <dbReference type="ARBA" id="ARBA00023004"/>
    </source>
</evidence>
<comment type="caution">
    <text evidence="15">The sequence shown here is derived from an EMBL/GenBank/DDBJ whole genome shotgun (WGS) entry which is preliminary data.</text>
</comment>
<name>A0A0D0HFP3_9BACT</name>
<keyword evidence="4" id="KW-0410">Iron transport</keyword>
<keyword evidence="8 12" id="KW-0798">TonB box</keyword>
<evidence type="ECO:0000313" key="16">
    <source>
        <dbReference type="Proteomes" id="UP000032046"/>
    </source>
</evidence>
<dbReference type="AlphaFoldDB" id="A0A0D0HFP3"/>
<evidence type="ECO:0000256" key="10">
    <source>
        <dbReference type="ARBA" id="ARBA00023237"/>
    </source>
</evidence>
<evidence type="ECO:0000256" key="5">
    <source>
        <dbReference type="ARBA" id="ARBA00022692"/>
    </source>
</evidence>
<keyword evidence="3 11" id="KW-1134">Transmembrane beta strand</keyword>
<keyword evidence="7" id="KW-0406">Ion transport</keyword>
<comment type="similarity">
    <text evidence="11 12">Belongs to the TonB-dependent receptor family.</text>
</comment>
<dbReference type="SUPFAM" id="SSF56935">
    <property type="entry name" value="Porins"/>
    <property type="match status" value="1"/>
</dbReference>
<keyword evidence="10 11" id="KW-0998">Cell outer membrane</keyword>
<organism evidence="15 16">
    <name type="scientific">Prevotella pectinovora</name>
    <dbReference type="NCBI Taxonomy" id="1602169"/>
    <lineage>
        <taxon>Bacteria</taxon>
        <taxon>Pseudomonadati</taxon>
        <taxon>Bacteroidota</taxon>
        <taxon>Bacteroidia</taxon>
        <taxon>Bacteroidales</taxon>
        <taxon>Prevotellaceae</taxon>
        <taxon>Prevotella</taxon>
    </lineage>
</organism>
<reference evidence="15 16" key="1">
    <citation type="submission" date="2015-01" db="EMBL/GenBank/DDBJ databases">
        <title>Comparative genomics of non-oral Prevotella species.</title>
        <authorList>
            <person name="Accetto T."/>
            <person name="Nograsek B."/>
            <person name="Avgustin G."/>
        </authorList>
    </citation>
    <scope>NUCLEOTIDE SEQUENCE [LARGE SCALE GENOMIC DNA]</scope>
    <source>
        <strain evidence="15 16">P5-119</strain>
    </source>
</reference>
<dbReference type="GO" id="GO:0006826">
    <property type="term" value="P:iron ion transport"/>
    <property type="evidence" value="ECO:0007669"/>
    <property type="project" value="UniProtKB-KW"/>
</dbReference>
<keyword evidence="15" id="KW-0675">Receptor</keyword>
<dbReference type="InterPro" id="IPR000531">
    <property type="entry name" value="Beta-barrel_TonB"/>
</dbReference>
<dbReference type="Gene3D" id="2.40.170.20">
    <property type="entry name" value="TonB-dependent receptor, beta-barrel domain"/>
    <property type="match status" value="2"/>
</dbReference>
<keyword evidence="16" id="KW-1185">Reference proteome</keyword>
<dbReference type="Proteomes" id="UP000032046">
    <property type="component" value="Unassembled WGS sequence"/>
</dbReference>
<dbReference type="Pfam" id="PF07715">
    <property type="entry name" value="Plug"/>
    <property type="match status" value="1"/>
</dbReference>
<evidence type="ECO:0000313" key="15">
    <source>
        <dbReference type="EMBL" id="KIP64713.1"/>
    </source>
</evidence>
<dbReference type="PANTHER" id="PTHR32552">
    <property type="entry name" value="FERRICHROME IRON RECEPTOR-RELATED"/>
    <property type="match status" value="1"/>
</dbReference>
<dbReference type="Pfam" id="PF00593">
    <property type="entry name" value="TonB_dep_Rec_b-barrel"/>
    <property type="match status" value="1"/>
</dbReference>
<evidence type="ECO:0000256" key="12">
    <source>
        <dbReference type="RuleBase" id="RU003357"/>
    </source>
</evidence>
<evidence type="ECO:0000259" key="14">
    <source>
        <dbReference type="Pfam" id="PF07715"/>
    </source>
</evidence>
<keyword evidence="6" id="KW-0408">Iron</keyword>
<dbReference type="GO" id="GO:0009279">
    <property type="term" value="C:cell outer membrane"/>
    <property type="evidence" value="ECO:0007669"/>
    <property type="project" value="UniProtKB-SubCell"/>
</dbReference>
<sequence length="778" mass="87611">MYVNNADSSRIHDLDEIIVVSQPKESTLLRYQPMASSMFSSTETEKLGIRDISELSNYVPGFQMPSYGSRLTSSFYIRGIGSRINNPAIGVYLDGMPLLTKSAFNQHIYQIDRIDVLRGPQGTLYGMNTEGGLVRIYSKNPLAYDGTDVKIGIGSRLYRNFEITNYLKLSDNSAISFSGFYNGNNGFIRNQTTGKRADDINEAGGKIRIVNQYSPRLTYDFIADYQYVNQAGFPYGELDLQNGHTASPTMNRDCSYLRNILNSALNIRYTSGDITFNSTTSYQFLSDRMNMDQDYTAADLMHLSQKQLQNGITQEFALKGRINKNWKYTTGLFGTYQWLRTEAPVYFDKDFTTMMASNIQSAIYNAITESMSGKFMSIPGMTEERAKEMAQATINKAGGIEVSDLSMSVPGMFHTPQFNLGVFHESQIDLNKCLTMTIGLRYDYSLVKVKYETSAIMAMNASVMGITASRRLSSMLNNTKSISFNQVLPKLGFTWRINDNGSNIYALVNKGYRSGGYNIQMFSDILQTELMANSKEAMKSDYDIQHTDEDYAKINNTISYKPEFSWNYELGSHINLFDGSLQTDISVYYMKIRNQQLSVMAGTYGFGRMMINAGRSHSCGIEASMRGKAIDNRLSWSATYSFTNSRFDNYKEESNGITTDYKGKHIPYIPLHTMSGMVDWTMPIKGHWAKSVTIGVNANAQGKTYWDEGNTYSQKLYCILGCHADIMSDFLKISIWGRNLTSTNYNTFALKSSATGKPLYLSQRGAPFQCGIDLSFHI</sequence>
<dbReference type="InterPro" id="IPR036942">
    <property type="entry name" value="Beta-barrel_TonB_sf"/>
</dbReference>
<protein>
    <submittedName>
        <fullName evidence="15">TonB-dependent receptor</fullName>
    </submittedName>
</protein>
<evidence type="ECO:0000256" key="8">
    <source>
        <dbReference type="ARBA" id="ARBA00023077"/>
    </source>
</evidence>
<dbReference type="EMBL" id="JXQK01000018">
    <property type="protein sequence ID" value="KIP64713.1"/>
    <property type="molecule type" value="Genomic_DNA"/>
</dbReference>
<dbReference type="InterPro" id="IPR012910">
    <property type="entry name" value="Plug_dom"/>
</dbReference>
<evidence type="ECO:0000256" key="1">
    <source>
        <dbReference type="ARBA" id="ARBA00004571"/>
    </source>
</evidence>
<dbReference type="PROSITE" id="PS52016">
    <property type="entry name" value="TONB_DEPENDENT_REC_3"/>
    <property type="match status" value="1"/>
</dbReference>
<dbReference type="PANTHER" id="PTHR32552:SF81">
    <property type="entry name" value="TONB-DEPENDENT OUTER MEMBRANE RECEPTOR"/>
    <property type="match status" value="1"/>
</dbReference>
<keyword evidence="2 11" id="KW-0813">Transport</keyword>
<feature type="domain" description="TonB-dependent receptor-like beta-barrel" evidence="13">
    <location>
        <begin position="204"/>
        <end position="740"/>
    </location>
</feature>
<feature type="domain" description="TonB-dependent receptor plug" evidence="14">
    <location>
        <begin position="32"/>
        <end position="132"/>
    </location>
</feature>
<keyword evidence="5 11" id="KW-0812">Transmembrane</keyword>
<accession>A0A0D0HFP3</accession>
<evidence type="ECO:0000256" key="3">
    <source>
        <dbReference type="ARBA" id="ARBA00022452"/>
    </source>
</evidence>